<accession>A0A553HR00</accession>
<dbReference type="AlphaFoldDB" id="A0A553HR00"/>
<keyword evidence="2" id="KW-1185">Reference proteome</keyword>
<dbReference type="Proteomes" id="UP000319160">
    <property type="component" value="Unassembled WGS sequence"/>
</dbReference>
<proteinExistence type="predicted"/>
<name>A0A553HR00_9PEZI</name>
<comment type="caution">
    <text evidence="1">The sequence shown here is derived from an EMBL/GenBank/DDBJ whole genome shotgun (WGS) entry which is preliminary data.</text>
</comment>
<gene>
    <name evidence="1" type="ORF">FHL15_008750</name>
</gene>
<dbReference type="OrthoDB" id="5329332at2759"/>
<reference evidence="2" key="1">
    <citation type="submission" date="2019-06" db="EMBL/GenBank/DDBJ databases">
        <title>Draft genome sequence of the griseofulvin-producing fungus Xylaria cubensis strain G536.</title>
        <authorList>
            <person name="Mead M.E."/>
            <person name="Raja H.A."/>
            <person name="Steenwyk J.L."/>
            <person name="Knowles S.L."/>
            <person name="Oberlies N.H."/>
            <person name="Rokas A."/>
        </authorList>
    </citation>
    <scope>NUCLEOTIDE SEQUENCE [LARGE SCALE GENOMIC DNA]</scope>
    <source>
        <strain evidence="2">G536</strain>
    </source>
</reference>
<dbReference type="EMBL" id="VFLP01000056">
    <property type="protein sequence ID" value="TRX90385.1"/>
    <property type="molecule type" value="Genomic_DNA"/>
</dbReference>
<evidence type="ECO:0000313" key="1">
    <source>
        <dbReference type="EMBL" id="TRX90385.1"/>
    </source>
</evidence>
<protein>
    <submittedName>
        <fullName evidence="1">Uncharacterized protein</fullName>
    </submittedName>
</protein>
<organism evidence="1 2">
    <name type="scientific">Xylaria flabelliformis</name>
    <dbReference type="NCBI Taxonomy" id="2512241"/>
    <lineage>
        <taxon>Eukaryota</taxon>
        <taxon>Fungi</taxon>
        <taxon>Dikarya</taxon>
        <taxon>Ascomycota</taxon>
        <taxon>Pezizomycotina</taxon>
        <taxon>Sordariomycetes</taxon>
        <taxon>Xylariomycetidae</taxon>
        <taxon>Xylariales</taxon>
        <taxon>Xylariaceae</taxon>
        <taxon>Xylaria</taxon>
    </lineage>
</organism>
<sequence length="288" mass="32485">MVFVIPPNPKVPRLRAYLLPSFPLSELPAFKQAFEFGTCAPFNPMLELVIAHAPADWAGQSFEYMRRKEDEAGREAPFVVVDERGAGGRDGAVWYVEHFATEDEVEDGEAASTSVVWRIPVKTDCLALMWVNYDIANMSLQEDLCNLGVELPVDANYEVLEVDNCGGLDMESERKTKRAVVVAEPGEFVERTDEAPTNTHRPVPPRRVGRLKDARSMAWDLKVSANVCYAGLAETVGLVNEWSTLTNLRSWKKPDGTKRQFPEGSIELWLKYDPDFDWPEYKWPEGSL</sequence>
<evidence type="ECO:0000313" key="2">
    <source>
        <dbReference type="Proteomes" id="UP000319160"/>
    </source>
</evidence>